<dbReference type="SUPFAM" id="SSF53822">
    <property type="entry name" value="Periplasmic binding protein-like I"/>
    <property type="match status" value="1"/>
</dbReference>
<keyword evidence="3 5" id="KW-0732">Signal</keyword>
<feature type="signal peptide" evidence="5">
    <location>
        <begin position="1"/>
        <end position="27"/>
    </location>
</feature>
<feature type="chain" id="PRO_5047496935" evidence="5">
    <location>
        <begin position="28"/>
        <end position="375"/>
    </location>
</feature>
<evidence type="ECO:0000256" key="5">
    <source>
        <dbReference type="SAM" id="SignalP"/>
    </source>
</evidence>
<dbReference type="Pfam" id="PF13458">
    <property type="entry name" value="Peripla_BP_6"/>
    <property type="match status" value="1"/>
</dbReference>
<reference evidence="7 8" key="1">
    <citation type="submission" date="2024-04" db="EMBL/GenBank/DDBJ databases">
        <title>A novel species isolated from cricket.</title>
        <authorList>
            <person name="Wang H.-C."/>
        </authorList>
    </citation>
    <scope>NUCLEOTIDE SEQUENCE [LARGE SCALE GENOMIC DNA]</scope>
    <source>
        <strain evidence="7 8">WL0021</strain>
    </source>
</reference>
<evidence type="ECO:0000256" key="4">
    <source>
        <dbReference type="ARBA" id="ARBA00022970"/>
    </source>
</evidence>
<keyword evidence="2" id="KW-0813">Transport</keyword>
<comment type="similarity">
    <text evidence="1">Belongs to the leucine-binding protein family.</text>
</comment>
<organism evidence="7 8">
    <name type="scientific">Hohaiivirga grylli</name>
    <dbReference type="NCBI Taxonomy" id="3133970"/>
    <lineage>
        <taxon>Bacteria</taxon>
        <taxon>Pseudomonadati</taxon>
        <taxon>Pseudomonadota</taxon>
        <taxon>Alphaproteobacteria</taxon>
        <taxon>Hyphomicrobiales</taxon>
        <taxon>Methylobacteriaceae</taxon>
        <taxon>Hohaiivirga</taxon>
    </lineage>
</organism>
<gene>
    <name evidence="7" type="ORF">WJT86_07970</name>
</gene>
<evidence type="ECO:0000256" key="3">
    <source>
        <dbReference type="ARBA" id="ARBA00022729"/>
    </source>
</evidence>
<proteinExistence type="inferred from homology"/>
<name>A0ABV0BJW6_9HYPH</name>
<dbReference type="InterPro" id="IPR028082">
    <property type="entry name" value="Peripla_BP_I"/>
</dbReference>
<dbReference type="Gene3D" id="3.40.50.2300">
    <property type="match status" value="2"/>
</dbReference>
<dbReference type="PRINTS" id="PR00337">
    <property type="entry name" value="LEUILEVALBP"/>
</dbReference>
<evidence type="ECO:0000256" key="1">
    <source>
        <dbReference type="ARBA" id="ARBA00010062"/>
    </source>
</evidence>
<dbReference type="InterPro" id="IPR000709">
    <property type="entry name" value="Leu_Ile_Val-bd"/>
</dbReference>
<dbReference type="PANTHER" id="PTHR47151:SF3">
    <property type="entry name" value="LEUCINE-SPECIFIC-BINDING PROTEIN"/>
    <property type="match status" value="1"/>
</dbReference>
<dbReference type="RefSeq" id="WP_346337010.1">
    <property type="nucleotide sequence ID" value="NZ_JBBYXI010000002.1"/>
</dbReference>
<dbReference type="InterPro" id="IPR028081">
    <property type="entry name" value="Leu-bd"/>
</dbReference>
<dbReference type="NCBIfam" id="NF011933">
    <property type="entry name" value="PRK15404.1"/>
    <property type="match status" value="1"/>
</dbReference>
<evidence type="ECO:0000256" key="2">
    <source>
        <dbReference type="ARBA" id="ARBA00022448"/>
    </source>
</evidence>
<dbReference type="Proteomes" id="UP001418637">
    <property type="component" value="Unassembled WGS sequence"/>
</dbReference>
<evidence type="ECO:0000313" key="7">
    <source>
        <dbReference type="EMBL" id="MEN3930992.1"/>
    </source>
</evidence>
<dbReference type="CDD" id="cd06342">
    <property type="entry name" value="PBP1_ABC_LIVBP-like"/>
    <property type="match status" value="1"/>
</dbReference>
<feature type="domain" description="Leucine-binding protein" evidence="6">
    <location>
        <begin position="30"/>
        <end position="369"/>
    </location>
</feature>
<keyword evidence="4" id="KW-0029">Amino-acid transport</keyword>
<keyword evidence="8" id="KW-1185">Reference proteome</keyword>
<sequence>MKILKAKKFALAMSAAFVLGMSGSAMAEETIKIAFAGPMTGSVKQYGDMVQEGYITAIEAINAAGGVNGKKLEAVLYDDACEPKQAVTVANKIVSDGIKFVVGHVCSGSTIPAADIYDGEGIVMITPSSTAPVLTEAKLRHSIFRSIGRDDQQAPIAAEYIVSKGKWKNIAIVHDKQSYGQGLASVVKAKLDEAKVPVVLFEGLNAGESDYSALITKLKSSGVDFVYFGGYHPELGLLERQAREQGLNVTFMGPEGIANSALASIAGAAVEGTLMTLPADFSADPENAKIVEQFKTKNRDASGTFQLPAYSAVVVIADAIKGAKSEDSVEVAEYIHGNTFNTPIGKIGFDKKGDLTNFKFVIYETKKDGSRVPAP</sequence>
<protein>
    <submittedName>
        <fullName evidence="7">High-affinity branched-chain amino acid ABC transporter substrate-binding protein</fullName>
    </submittedName>
</protein>
<dbReference type="EMBL" id="JBBYXI010000002">
    <property type="protein sequence ID" value="MEN3930992.1"/>
    <property type="molecule type" value="Genomic_DNA"/>
</dbReference>
<dbReference type="PANTHER" id="PTHR47151">
    <property type="entry name" value="LEU/ILE/VAL-BINDING ABC TRANSPORTER SUBUNIT"/>
    <property type="match status" value="1"/>
</dbReference>
<comment type="caution">
    <text evidence="7">The sequence shown here is derived from an EMBL/GenBank/DDBJ whole genome shotgun (WGS) entry which is preliminary data.</text>
</comment>
<accession>A0ABV0BJW6</accession>
<evidence type="ECO:0000259" key="6">
    <source>
        <dbReference type="Pfam" id="PF13458"/>
    </source>
</evidence>
<evidence type="ECO:0000313" key="8">
    <source>
        <dbReference type="Proteomes" id="UP001418637"/>
    </source>
</evidence>